<dbReference type="OrthoDB" id="9801773at2"/>
<protein>
    <submittedName>
        <fullName evidence="4">TIGR01777 family protein</fullName>
    </submittedName>
</protein>
<evidence type="ECO:0000259" key="2">
    <source>
        <dbReference type="Pfam" id="PF01370"/>
    </source>
</evidence>
<dbReference type="NCBIfam" id="TIGR01777">
    <property type="entry name" value="yfcH"/>
    <property type="match status" value="1"/>
</dbReference>
<comment type="similarity">
    <text evidence="1">Belongs to the NAD(P)-dependent epimerase/dehydratase family. SDR39U1 subfamily.</text>
</comment>
<gene>
    <name evidence="4" type="ORF">CD039_01425</name>
</gene>
<dbReference type="GeneID" id="98297004"/>
<keyword evidence="5" id="KW-1185">Reference proteome</keyword>
<proteinExistence type="inferred from homology"/>
<dbReference type="InterPro" id="IPR013549">
    <property type="entry name" value="DUF1731"/>
</dbReference>
<feature type="domain" description="NAD-dependent epimerase/dehydratase" evidence="2">
    <location>
        <begin position="5"/>
        <end position="134"/>
    </location>
</feature>
<comment type="caution">
    <text evidence="4">The sequence shown here is derived from an EMBL/GenBank/DDBJ whole genome shotgun (WGS) entry which is preliminary data.</text>
</comment>
<name>A0A2K4FDM8_9STAP</name>
<dbReference type="AlphaFoldDB" id="A0A2K4FDM8"/>
<dbReference type="Proteomes" id="UP000242712">
    <property type="component" value="Unassembled WGS sequence"/>
</dbReference>
<dbReference type="Pfam" id="PF01370">
    <property type="entry name" value="Epimerase"/>
    <property type="match status" value="1"/>
</dbReference>
<dbReference type="Gene3D" id="3.40.50.720">
    <property type="entry name" value="NAD(P)-binding Rossmann-like Domain"/>
    <property type="match status" value="1"/>
</dbReference>
<dbReference type="SUPFAM" id="SSF51735">
    <property type="entry name" value="NAD(P)-binding Rossmann-fold domains"/>
    <property type="match status" value="1"/>
</dbReference>
<sequence length="298" mass="33954">MQRYLFTGGTGMVGSAIVERVKAQGHHITILTRQDKESHDAQIDYINWSKDGWEQQVPDIDVVVNLAGASLMQRWTKENKQSIMLSRMKSTEALYELFANRKQRPDVLFNASAVGAYPPDTNYTYTEEYRTLPFDFLSDVVYQWERHARKFEALGTRVIMGRFGIILSDQGGSLPLMTMPYKYFVGGKLGSGRQWYSWIHIDDLVRGALHVIEDDSAEGVFNMTAPMPERQNLFGYTLGRVMNRPHYTWVPAIAMKVVMGQMATVVLDTQKVLPNKLQAHGFNFKYSNLKVALEDLLG</sequence>
<dbReference type="InterPro" id="IPR001509">
    <property type="entry name" value="Epimerase_deHydtase"/>
</dbReference>
<evidence type="ECO:0000256" key="1">
    <source>
        <dbReference type="ARBA" id="ARBA00009353"/>
    </source>
</evidence>
<evidence type="ECO:0000259" key="3">
    <source>
        <dbReference type="Pfam" id="PF08338"/>
    </source>
</evidence>
<dbReference type="PANTHER" id="PTHR11092">
    <property type="entry name" value="SUGAR NUCLEOTIDE EPIMERASE RELATED"/>
    <property type="match status" value="1"/>
</dbReference>
<dbReference type="InterPro" id="IPR036291">
    <property type="entry name" value="NAD(P)-bd_dom_sf"/>
</dbReference>
<dbReference type="InterPro" id="IPR010099">
    <property type="entry name" value="SDR39U1"/>
</dbReference>
<dbReference type="Pfam" id="PF08338">
    <property type="entry name" value="DUF1731"/>
    <property type="match status" value="1"/>
</dbReference>
<dbReference type="EMBL" id="PPPX01000001">
    <property type="protein sequence ID" value="POA09449.1"/>
    <property type="molecule type" value="Genomic_DNA"/>
</dbReference>
<dbReference type="PANTHER" id="PTHR11092:SF0">
    <property type="entry name" value="EPIMERASE FAMILY PROTEIN SDR39U1"/>
    <property type="match status" value="1"/>
</dbReference>
<organism evidence="4 5">
    <name type="scientific">Staphylococcus argensis</name>
    <dbReference type="NCBI Taxonomy" id="1607738"/>
    <lineage>
        <taxon>Bacteria</taxon>
        <taxon>Bacillati</taxon>
        <taxon>Bacillota</taxon>
        <taxon>Bacilli</taxon>
        <taxon>Bacillales</taxon>
        <taxon>Staphylococcaceae</taxon>
        <taxon>Staphylococcus</taxon>
    </lineage>
</organism>
<feature type="domain" description="DUF1731" evidence="3">
    <location>
        <begin position="250"/>
        <end position="296"/>
    </location>
</feature>
<reference evidence="4 5" key="1">
    <citation type="submission" date="2017-08" db="EMBL/GenBank/DDBJ databases">
        <title>Draft genome sequences of 64 type strains of genus Staph aureus.</title>
        <authorList>
            <person name="Cole K."/>
            <person name="Golubchik T."/>
            <person name="Russell J."/>
            <person name="Foster D."/>
            <person name="Llewelyn M."/>
            <person name="Wilson D."/>
            <person name="Crook D."/>
            <person name="Paul J."/>
        </authorList>
    </citation>
    <scope>NUCLEOTIDE SEQUENCE [LARGE SCALE GENOMIC DNA]</scope>
    <source>
        <strain evidence="4 5">DSM 29875</strain>
    </source>
</reference>
<evidence type="ECO:0000313" key="5">
    <source>
        <dbReference type="Proteomes" id="UP000242712"/>
    </source>
</evidence>
<accession>A0A2K4FDM8</accession>
<evidence type="ECO:0000313" key="4">
    <source>
        <dbReference type="EMBL" id="POA09449.1"/>
    </source>
</evidence>
<dbReference type="RefSeq" id="WP_103370838.1">
    <property type="nucleotide sequence ID" value="NZ_CBCRVO010000001.1"/>
</dbReference>